<feature type="domain" description="Secretion system C-terminal sorting" evidence="2">
    <location>
        <begin position="65"/>
        <end position="137"/>
    </location>
</feature>
<keyword evidence="4" id="KW-1185">Reference proteome</keyword>
<accession>A0ABT6FUI4</accession>
<evidence type="ECO:0000256" key="1">
    <source>
        <dbReference type="ARBA" id="ARBA00022729"/>
    </source>
</evidence>
<evidence type="ECO:0000313" key="3">
    <source>
        <dbReference type="EMBL" id="MDG3586916.1"/>
    </source>
</evidence>
<gene>
    <name evidence="3" type="ORF">OSR52_13660</name>
</gene>
<name>A0ABT6FUI4_9FLAO</name>
<sequence length="138" mass="15795">MRITLILCFFIQLVFPATVNNKEMIVPHTKSLTMTHFIDSDSSPWTLEKMLSLYSFDDIDDSLKIYPNPVNRRDMLNVSMDDTGKKRLTFYDITGKMVKVVETERKTFSFGISDLGSGVYILNIATVNFQTAKKVIVK</sequence>
<dbReference type="Pfam" id="PF18962">
    <property type="entry name" value="Por_Secre_tail"/>
    <property type="match status" value="1"/>
</dbReference>
<dbReference type="InterPro" id="IPR026444">
    <property type="entry name" value="Secre_tail"/>
</dbReference>
<dbReference type="EMBL" id="JAPMUA010000005">
    <property type="protein sequence ID" value="MDG3586916.1"/>
    <property type="molecule type" value="Genomic_DNA"/>
</dbReference>
<evidence type="ECO:0000259" key="2">
    <source>
        <dbReference type="Pfam" id="PF18962"/>
    </source>
</evidence>
<protein>
    <submittedName>
        <fullName evidence="3">T9SS type A sorting domain-containing protein</fullName>
    </submittedName>
</protein>
<reference evidence="3" key="1">
    <citation type="submission" date="2022-11" db="EMBL/GenBank/DDBJ databases">
        <title>High-quality draft genome sequence of Galbibacter sp. strain CMA-7.</title>
        <authorList>
            <person name="Wei L."/>
            <person name="Dong C."/>
            <person name="Shao Z."/>
        </authorList>
    </citation>
    <scope>NUCLEOTIDE SEQUENCE</scope>
    <source>
        <strain evidence="3">CMA-7</strain>
    </source>
</reference>
<comment type="caution">
    <text evidence="3">The sequence shown here is derived from an EMBL/GenBank/DDBJ whole genome shotgun (WGS) entry which is preliminary data.</text>
</comment>
<dbReference type="NCBIfam" id="TIGR04183">
    <property type="entry name" value="Por_Secre_tail"/>
    <property type="match status" value="1"/>
</dbReference>
<evidence type="ECO:0000313" key="4">
    <source>
        <dbReference type="Proteomes" id="UP001153642"/>
    </source>
</evidence>
<keyword evidence="1" id="KW-0732">Signal</keyword>
<dbReference type="Proteomes" id="UP001153642">
    <property type="component" value="Unassembled WGS sequence"/>
</dbReference>
<proteinExistence type="predicted"/>
<organism evidence="3 4">
    <name type="scientific">Galbibacter pacificus</name>
    <dbReference type="NCBI Taxonomy" id="2996052"/>
    <lineage>
        <taxon>Bacteria</taxon>
        <taxon>Pseudomonadati</taxon>
        <taxon>Bacteroidota</taxon>
        <taxon>Flavobacteriia</taxon>
        <taxon>Flavobacteriales</taxon>
        <taxon>Flavobacteriaceae</taxon>
        <taxon>Galbibacter</taxon>
    </lineage>
</organism>
<dbReference type="RefSeq" id="WP_277900816.1">
    <property type="nucleotide sequence ID" value="NZ_JAPMUA010000005.1"/>
</dbReference>